<accession>A0ABZ2XR30</accession>
<evidence type="ECO:0000313" key="2">
    <source>
        <dbReference type="Proteomes" id="UP001623232"/>
    </source>
</evidence>
<dbReference type="Proteomes" id="UP001623232">
    <property type="component" value="Chromosome"/>
</dbReference>
<protein>
    <submittedName>
        <fullName evidence="1">Uncharacterized protein</fullName>
    </submittedName>
</protein>
<proteinExistence type="predicted"/>
<dbReference type="EMBL" id="CP123584">
    <property type="protein sequence ID" value="WZK88549.1"/>
    <property type="molecule type" value="Genomic_DNA"/>
</dbReference>
<organism evidence="1 2">
    <name type="scientific">Aliisedimentitalea scapharcae</name>
    <dbReference type="NCBI Taxonomy" id="1524259"/>
    <lineage>
        <taxon>Bacteria</taxon>
        <taxon>Pseudomonadati</taxon>
        <taxon>Pseudomonadota</taxon>
        <taxon>Alphaproteobacteria</taxon>
        <taxon>Rhodobacterales</taxon>
        <taxon>Roseobacteraceae</taxon>
        <taxon>Aliisedimentitalea</taxon>
    </lineage>
</organism>
<reference evidence="1 2" key="1">
    <citation type="submission" date="2023-04" db="EMBL/GenBank/DDBJ databases">
        <title>Complete genome sequence of Alisedimentitalea scapharcae.</title>
        <authorList>
            <person name="Rong J.-C."/>
            <person name="Yi M.-L."/>
            <person name="Zhao Q."/>
        </authorList>
    </citation>
    <scope>NUCLEOTIDE SEQUENCE [LARGE SCALE GENOMIC DNA]</scope>
    <source>
        <strain evidence="1 2">KCTC 42119</strain>
    </source>
</reference>
<keyword evidence="2" id="KW-1185">Reference proteome</keyword>
<evidence type="ECO:0000313" key="1">
    <source>
        <dbReference type="EMBL" id="WZK88549.1"/>
    </source>
</evidence>
<gene>
    <name evidence="1" type="ORF">QEZ52_18390</name>
</gene>
<dbReference type="RefSeq" id="WP_406645932.1">
    <property type="nucleotide sequence ID" value="NZ_CP123584.1"/>
</dbReference>
<sequence length="152" mass="17928">MSEFNETTEKWMNDFADPPKASAICGELSNIPPISIRTPEEEAEFGWSLVQDTEFEYSLEGKKILQERYDLDWERDERSNKRFGKQICLEDTSLSPEQVNAAKEQLRLEAEGDRRYFAPLYKLLNEREKIIYAELKVQFLERIAKPKERESE</sequence>
<name>A0ABZ2XR30_9RHOB</name>